<protein>
    <submittedName>
        <fullName evidence="3">RNA-binding protein</fullName>
    </submittedName>
</protein>
<organism evidence="3 4">
    <name type="scientific">Tritrichomonas musculus</name>
    <dbReference type="NCBI Taxonomy" id="1915356"/>
    <lineage>
        <taxon>Eukaryota</taxon>
        <taxon>Metamonada</taxon>
        <taxon>Parabasalia</taxon>
        <taxon>Tritrichomonadida</taxon>
        <taxon>Tritrichomonadidae</taxon>
        <taxon>Tritrichomonas</taxon>
    </lineage>
</organism>
<keyword evidence="4" id="KW-1185">Reference proteome</keyword>
<dbReference type="Pfam" id="PF00076">
    <property type="entry name" value="RRM_1"/>
    <property type="match status" value="1"/>
</dbReference>
<evidence type="ECO:0000256" key="1">
    <source>
        <dbReference type="PROSITE-ProRule" id="PRU00176"/>
    </source>
</evidence>
<accession>A0ABR2IMR0</accession>
<dbReference type="CDD" id="cd00590">
    <property type="entry name" value="RRM_SF"/>
    <property type="match status" value="1"/>
</dbReference>
<dbReference type="Gene3D" id="3.30.70.330">
    <property type="match status" value="1"/>
</dbReference>
<dbReference type="EMBL" id="JAPFFF010000016">
    <property type="protein sequence ID" value="KAK8865142.1"/>
    <property type="molecule type" value="Genomic_DNA"/>
</dbReference>
<dbReference type="SUPFAM" id="SSF54928">
    <property type="entry name" value="RNA-binding domain, RBD"/>
    <property type="match status" value="1"/>
</dbReference>
<dbReference type="InterPro" id="IPR035979">
    <property type="entry name" value="RBD_domain_sf"/>
</dbReference>
<evidence type="ECO:0000259" key="2">
    <source>
        <dbReference type="PROSITE" id="PS50102"/>
    </source>
</evidence>
<gene>
    <name evidence="3" type="ORF">M9Y10_010676</name>
</gene>
<dbReference type="InterPro" id="IPR000504">
    <property type="entry name" value="RRM_dom"/>
</dbReference>
<dbReference type="Proteomes" id="UP001470230">
    <property type="component" value="Unassembled WGS sequence"/>
</dbReference>
<dbReference type="PROSITE" id="PS50102">
    <property type="entry name" value="RRM"/>
    <property type="match status" value="1"/>
</dbReference>
<evidence type="ECO:0000313" key="3">
    <source>
        <dbReference type="EMBL" id="KAK8865142.1"/>
    </source>
</evidence>
<sequence length="62" mass="7329">MSKGELEKSRCQTVWMGGIPKRTKESEILEFFEDYDPIDCNIIEKSETNRFAFIYFSNELDV</sequence>
<name>A0ABR2IMR0_9EUKA</name>
<dbReference type="InterPro" id="IPR012677">
    <property type="entry name" value="Nucleotide-bd_a/b_plait_sf"/>
</dbReference>
<feature type="domain" description="RRM" evidence="2">
    <location>
        <begin position="12"/>
        <end position="62"/>
    </location>
</feature>
<proteinExistence type="predicted"/>
<keyword evidence="1" id="KW-0694">RNA-binding</keyword>
<comment type="caution">
    <text evidence="3">The sequence shown here is derived from an EMBL/GenBank/DDBJ whole genome shotgun (WGS) entry which is preliminary data.</text>
</comment>
<evidence type="ECO:0000313" key="4">
    <source>
        <dbReference type="Proteomes" id="UP001470230"/>
    </source>
</evidence>
<reference evidence="3 4" key="1">
    <citation type="submission" date="2024-04" db="EMBL/GenBank/DDBJ databases">
        <title>Tritrichomonas musculus Genome.</title>
        <authorList>
            <person name="Alves-Ferreira E."/>
            <person name="Grigg M."/>
            <person name="Lorenzi H."/>
            <person name="Galac M."/>
        </authorList>
    </citation>
    <scope>NUCLEOTIDE SEQUENCE [LARGE SCALE GENOMIC DNA]</scope>
    <source>
        <strain evidence="3 4">EAF2021</strain>
    </source>
</reference>